<dbReference type="EMBL" id="JAQSGK010000001">
    <property type="protein sequence ID" value="MEE6714294.1"/>
    <property type="molecule type" value="Genomic_DNA"/>
</dbReference>
<evidence type="ECO:0000313" key="1">
    <source>
        <dbReference type="EMBL" id="MEE6714294.1"/>
    </source>
</evidence>
<dbReference type="InterPro" id="IPR038666">
    <property type="entry name" value="SSP1_head-tail_sf"/>
</dbReference>
<sequence>MKNVRLARLNKRAAYGEFTPSGDGEPTEVWHEVMTLFYGSYKQTLKDVQQLSGEGSGEVKVIIIRHNERVTNSGAFQINGKQYNVKQVLPDDDVNGMDLVTLEYEE</sequence>
<dbReference type="RefSeq" id="WP_331243020.1">
    <property type="nucleotide sequence ID" value="NZ_JAQSGJ010000001.1"/>
</dbReference>
<dbReference type="Pfam" id="PF05521">
    <property type="entry name" value="Phage_HCP"/>
    <property type="match status" value="1"/>
</dbReference>
<reference evidence="1 2" key="1">
    <citation type="submission" date="2023-02" db="EMBL/GenBank/DDBJ databases">
        <title>The predominant lactic acid bacteria and yeasts involved in the spontaneous fermentation of millet during the production of the traditional porridge Hausa koko in Ghana.</title>
        <authorList>
            <person name="Atter A."/>
            <person name="Diaz M."/>
        </authorList>
    </citation>
    <scope>NUCLEOTIDE SEQUENCE [LARGE SCALE GENOMIC DNA]</scope>
    <source>
        <strain evidence="1 2">FI11640</strain>
    </source>
</reference>
<accession>A0ABU7SVB2</accession>
<dbReference type="InterPro" id="IPR008767">
    <property type="entry name" value="Phage_SPP1_head-tail_adaptor"/>
</dbReference>
<dbReference type="Gene3D" id="2.40.10.270">
    <property type="entry name" value="Bacteriophage SPP1 head-tail adaptor protein"/>
    <property type="match status" value="1"/>
</dbReference>
<proteinExistence type="predicted"/>
<dbReference type="NCBIfam" id="TIGR01563">
    <property type="entry name" value="gp16_SPP1"/>
    <property type="match status" value="1"/>
</dbReference>
<evidence type="ECO:0000313" key="2">
    <source>
        <dbReference type="Proteomes" id="UP001330016"/>
    </source>
</evidence>
<keyword evidence="2" id="KW-1185">Reference proteome</keyword>
<comment type="caution">
    <text evidence="1">The sequence shown here is derived from an EMBL/GenBank/DDBJ whole genome shotgun (WGS) entry which is preliminary data.</text>
</comment>
<protein>
    <submittedName>
        <fullName evidence="1">Phage head closure protein</fullName>
    </submittedName>
</protein>
<gene>
    <name evidence="1" type="ORF">PS435_00355</name>
</gene>
<organism evidence="1 2">
    <name type="scientific">Schleiferilactobacillus harbinensis</name>
    <dbReference type="NCBI Taxonomy" id="304207"/>
    <lineage>
        <taxon>Bacteria</taxon>
        <taxon>Bacillati</taxon>
        <taxon>Bacillota</taxon>
        <taxon>Bacilli</taxon>
        <taxon>Lactobacillales</taxon>
        <taxon>Lactobacillaceae</taxon>
        <taxon>Schleiferilactobacillus</taxon>
    </lineage>
</organism>
<dbReference type="Proteomes" id="UP001330016">
    <property type="component" value="Unassembled WGS sequence"/>
</dbReference>
<name>A0ABU7SVB2_9LACO</name>